<protein>
    <submittedName>
        <fullName evidence="3">Uncharacterized protein</fullName>
    </submittedName>
</protein>
<evidence type="ECO:0000313" key="2">
    <source>
        <dbReference type="Proteomes" id="UP000095284"/>
    </source>
</evidence>
<proteinExistence type="predicted"/>
<dbReference type="Proteomes" id="UP000095284">
    <property type="component" value="Unplaced"/>
</dbReference>
<accession>A0A1I7S6R7</accession>
<reference evidence="3" key="1">
    <citation type="submission" date="2016-11" db="UniProtKB">
        <authorList>
            <consortium name="WormBaseParasite"/>
        </authorList>
    </citation>
    <scope>IDENTIFICATION</scope>
</reference>
<feature type="region of interest" description="Disordered" evidence="1">
    <location>
        <begin position="1"/>
        <end position="45"/>
    </location>
</feature>
<feature type="compositionally biased region" description="Polar residues" evidence="1">
    <location>
        <begin position="1"/>
        <end position="16"/>
    </location>
</feature>
<dbReference type="AlphaFoldDB" id="A0A1I7S6R7"/>
<dbReference type="WBParaSite" id="BXY_0870500.1">
    <property type="protein sequence ID" value="BXY_0870500.1"/>
    <property type="gene ID" value="BXY_0870500"/>
</dbReference>
<sequence>MGNKPSLQEQCQQKPNPNAFLPNNHRISPNPANPLPTPESTGRFDQTLPKLQLASIASDEARRIVAEAGDAENWPIRCGKDDRKRQSCSCKKGQT</sequence>
<name>A0A1I7S6R7_BURXY</name>
<evidence type="ECO:0000313" key="3">
    <source>
        <dbReference type="WBParaSite" id="BXY_0870500.1"/>
    </source>
</evidence>
<evidence type="ECO:0000256" key="1">
    <source>
        <dbReference type="SAM" id="MobiDB-lite"/>
    </source>
</evidence>
<organism evidence="2 3">
    <name type="scientific">Bursaphelenchus xylophilus</name>
    <name type="common">Pinewood nematode worm</name>
    <name type="synonym">Aphelenchoides xylophilus</name>
    <dbReference type="NCBI Taxonomy" id="6326"/>
    <lineage>
        <taxon>Eukaryota</taxon>
        <taxon>Metazoa</taxon>
        <taxon>Ecdysozoa</taxon>
        <taxon>Nematoda</taxon>
        <taxon>Chromadorea</taxon>
        <taxon>Rhabditida</taxon>
        <taxon>Tylenchina</taxon>
        <taxon>Tylenchomorpha</taxon>
        <taxon>Aphelenchoidea</taxon>
        <taxon>Aphelenchoididae</taxon>
        <taxon>Bursaphelenchus</taxon>
    </lineage>
</organism>